<keyword evidence="2" id="KW-1185">Reference proteome</keyword>
<evidence type="ECO:0000313" key="2">
    <source>
        <dbReference type="Proteomes" id="UP000092993"/>
    </source>
</evidence>
<name>A0A1C7MIC3_GRIFR</name>
<reference evidence="1 2" key="1">
    <citation type="submission" date="2016-03" db="EMBL/GenBank/DDBJ databases">
        <title>Whole genome sequencing of Grifola frondosa 9006-11.</title>
        <authorList>
            <person name="Min B."/>
            <person name="Park H."/>
            <person name="Kim J.-G."/>
            <person name="Cho H."/>
            <person name="Oh Y.-L."/>
            <person name="Kong W.-S."/>
            <person name="Choi I.-G."/>
        </authorList>
    </citation>
    <scope>NUCLEOTIDE SEQUENCE [LARGE SCALE GENOMIC DNA]</scope>
    <source>
        <strain evidence="1 2">9006-11</strain>
    </source>
</reference>
<protein>
    <submittedName>
        <fullName evidence="1">Uncharacterized protein</fullName>
    </submittedName>
</protein>
<dbReference type="EMBL" id="LUGG01000003">
    <property type="protein sequence ID" value="OBZ76623.1"/>
    <property type="molecule type" value="Genomic_DNA"/>
</dbReference>
<dbReference type="AlphaFoldDB" id="A0A1C7MIC3"/>
<accession>A0A1C7MIC3</accession>
<gene>
    <name evidence="1" type="ORF">A0H81_03267</name>
</gene>
<evidence type="ECO:0000313" key="1">
    <source>
        <dbReference type="EMBL" id="OBZ76623.1"/>
    </source>
</evidence>
<proteinExistence type="predicted"/>
<dbReference type="Proteomes" id="UP000092993">
    <property type="component" value="Unassembled WGS sequence"/>
</dbReference>
<dbReference type="OrthoDB" id="3260379at2759"/>
<organism evidence="1 2">
    <name type="scientific">Grifola frondosa</name>
    <name type="common">Maitake</name>
    <name type="synonym">Polyporus frondosus</name>
    <dbReference type="NCBI Taxonomy" id="5627"/>
    <lineage>
        <taxon>Eukaryota</taxon>
        <taxon>Fungi</taxon>
        <taxon>Dikarya</taxon>
        <taxon>Basidiomycota</taxon>
        <taxon>Agaricomycotina</taxon>
        <taxon>Agaricomycetes</taxon>
        <taxon>Polyporales</taxon>
        <taxon>Grifolaceae</taxon>
        <taxon>Grifola</taxon>
    </lineage>
</organism>
<sequence length="73" mass="8408">MFIYYELFIGSARMKWTSSFAGISNAWCMVHCPSRALFSLRWINFTPDKCCAQVVLDYFARAPLSHVLRSPTP</sequence>
<comment type="caution">
    <text evidence="1">The sequence shown here is derived from an EMBL/GenBank/DDBJ whole genome shotgun (WGS) entry which is preliminary data.</text>
</comment>